<keyword evidence="1" id="KW-0812">Transmembrane</keyword>
<keyword evidence="1" id="KW-1133">Transmembrane helix</keyword>
<reference evidence="2" key="1">
    <citation type="submission" date="2018-02" db="EMBL/GenBank/DDBJ databases">
        <authorList>
            <person name="Cohen D.B."/>
            <person name="Kent A.D."/>
        </authorList>
    </citation>
    <scope>NUCLEOTIDE SEQUENCE</scope>
</reference>
<gene>
    <name evidence="2" type="ORF">FSB_LOCUS31528</name>
</gene>
<accession>A0A2N9GMH2</accession>
<keyword evidence="1" id="KW-0472">Membrane</keyword>
<protein>
    <recommendedName>
        <fullName evidence="3">Reverse transcriptase zinc-binding domain-containing protein</fullName>
    </recommendedName>
</protein>
<organism evidence="2">
    <name type="scientific">Fagus sylvatica</name>
    <name type="common">Beechnut</name>
    <dbReference type="NCBI Taxonomy" id="28930"/>
    <lineage>
        <taxon>Eukaryota</taxon>
        <taxon>Viridiplantae</taxon>
        <taxon>Streptophyta</taxon>
        <taxon>Embryophyta</taxon>
        <taxon>Tracheophyta</taxon>
        <taxon>Spermatophyta</taxon>
        <taxon>Magnoliopsida</taxon>
        <taxon>eudicotyledons</taxon>
        <taxon>Gunneridae</taxon>
        <taxon>Pentapetalae</taxon>
        <taxon>rosids</taxon>
        <taxon>fabids</taxon>
        <taxon>Fagales</taxon>
        <taxon>Fagaceae</taxon>
        <taxon>Fagus</taxon>
    </lineage>
</organism>
<evidence type="ECO:0000256" key="1">
    <source>
        <dbReference type="SAM" id="Phobius"/>
    </source>
</evidence>
<sequence>MVINYMNFNKALLGKWLWRFGVEESKLWRRVLMAKYGVDRGGWCTKPIRRSHGCSLWNGIMVGWNEFSSHLSVNVGGVIGSGFGMIDGVEIAHCGRCYLCFLSVLGIVMHTLILFWFGLAVVWLESGIYSFIGNSTIGK</sequence>
<dbReference type="AlphaFoldDB" id="A0A2N9GMH2"/>
<evidence type="ECO:0000313" key="2">
    <source>
        <dbReference type="EMBL" id="SPD03646.1"/>
    </source>
</evidence>
<name>A0A2N9GMH2_FAGSY</name>
<proteinExistence type="predicted"/>
<evidence type="ECO:0008006" key="3">
    <source>
        <dbReference type="Google" id="ProtNLM"/>
    </source>
</evidence>
<feature type="transmembrane region" description="Helical" evidence="1">
    <location>
        <begin position="98"/>
        <end position="124"/>
    </location>
</feature>
<dbReference type="EMBL" id="OIVN01002442">
    <property type="protein sequence ID" value="SPD03646.1"/>
    <property type="molecule type" value="Genomic_DNA"/>
</dbReference>